<dbReference type="PANTHER" id="PTHR10782:SF4">
    <property type="entry name" value="TONALLI, ISOFORM E"/>
    <property type="match status" value="1"/>
</dbReference>
<keyword evidence="1" id="KW-0479">Metal-binding</keyword>
<evidence type="ECO:0000256" key="2">
    <source>
        <dbReference type="ARBA" id="ARBA00022771"/>
    </source>
</evidence>
<dbReference type="InterPro" id="IPR004181">
    <property type="entry name" value="Znf_MIZ"/>
</dbReference>
<keyword evidence="3" id="KW-0862">Zinc</keyword>
<keyword evidence="2 4" id="KW-0863">Zinc-finger</keyword>
<evidence type="ECO:0000256" key="5">
    <source>
        <dbReference type="SAM" id="Phobius"/>
    </source>
</evidence>
<keyword evidence="5" id="KW-0472">Membrane</keyword>
<dbReference type="AlphaFoldDB" id="A0A0B7FR27"/>
<dbReference type="GO" id="GO:0016874">
    <property type="term" value="F:ligase activity"/>
    <property type="evidence" value="ECO:0007669"/>
    <property type="project" value="UniProtKB-KW"/>
</dbReference>
<dbReference type="Gene3D" id="3.30.40.10">
    <property type="entry name" value="Zinc/RING finger domain, C3HC4 (zinc finger)"/>
    <property type="match status" value="1"/>
</dbReference>
<evidence type="ECO:0000259" key="6">
    <source>
        <dbReference type="PROSITE" id="PS51044"/>
    </source>
</evidence>
<name>A0A0B7FR27_THACB</name>
<evidence type="ECO:0000256" key="1">
    <source>
        <dbReference type="ARBA" id="ARBA00022723"/>
    </source>
</evidence>
<keyword evidence="5" id="KW-1133">Transmembrane helix</keyword>
<dbReference type="GO" id="GO:0008270">
    <property type="term" value="F:zinc ion binding"/>
    <property type="evidence" value="ECO:0007669"/>
    <property type="project" value="UniProtKB-KW"/>
</dbReference>
<dbReference type="SUPFAM" id="SSF57850">
    <property type="entry name" value="RING/U-box"/>
    <property type="match status" value="1"/>
</dbReference>
<dbReference type="GO" id="GO:0061665">
    <property type="term" value="F:SUMO ligase activity"/>
    <property type="evidence" value="ECO:0007669"/>
    <property type="project" value="TreeGrafter"/>
</dbReference>
<evidence type="ECO:0000256" key="4">
    <source>
        <dbReference type="PROSITE-ProRule" id="PRU00452"/>
    </source>
</evidence>
<dbReference type="EMBL" id="LN679131">
    <property type="protein sequence ID" value="CEL58597.1"/>
    <property type="molecule type" value="Genomic_DNA"/>
</dbReference>
<dbReference type="PANTHER" id="PTHR10782">
    <property type="entry name" value="ZINC FINGER MIZ DOMAIN-CONTAINING PROTEIN"/>
    <property type="match status" value="1"/>
</dbReference>
<dbReference type="STRING" id="1108050.A0A0B7FR27"/>
<dbReference type="GO" id="GO:0016925">
    <property type="term" value="P:protein sumoylation"/>
    <property type="evidence" value="ECO:0007669"/>
    <property type="project" value="TreeGrafter"/>
</dbReference>
<dbReference type="OrthoDB" id="3191321at2759"/>
<dbReference type="Pfam" id="PF02891">
    <property type="entry name" value="zf-MIZ"/>
    <property type="match status" value="1"/>
</dbReference>
<keyword evidence="8" id="KW-1185">Reference proteome</keyword>
<feature type="domain" description="SP-RING-type" evidence="6">
    <location>
        <begin position="31"/>
        <end position="118"/>
    </location>
</feature>
<keyword evidence="5" id="KW-0812">Transmembrane</keyword>
<keyword evidence="7" id="KW-0436">Ligase</keyword>
<dbReference type="PROSITE" id="PS51044">
    <property type="entry name" value="ZF_SP_RING"/>
    <property type="match status" value="1"/>
</dbReference>
<protein>
    <submittedName>
        <fullName evidence="7">E3 SUMO-protein ligase SIZ1</fullName>
    </submittedName>
</protein>
<gene>
    <name evidence="7" type="ORF">RSOLAG1IB_08673</name>
</gene>
<accession>A0A0B7FR27</accession>
<organism evidence="7 8">
    <name type="scientific">Thanatephorus cucumeris (strain AG1-IB / isolate 7/3/14)</name>
    <name type="common">Lettuce bottom rot fungus</name>
    <name type="synonym">Rhizoctonia solani</name>
    <dbReference type="NCBI Taxonomy" id="1108050"/>
    <lineage>
        <taxon>Eukaryota</taxon>
        <taxon>Fungi</taxon>
        <taxon>Dikarya</taxon>
        <taxon>Basidiomycota</taxon>
        <taxon>Agaricomycotina</taxon>
        <taxon>Agaricomycetes</taxon>
        <taxon>Cantharellales</taxon>
        <taxon>Ceratobasidiaceae</taxon>
        <taxon>Rhizoctonia</taxon>
        <taxon>Rhizoctonia solani AG-1</taxon>
    </lineage>
</organism>
<proteinExistence type="predicted"/>
<evidence type="ECO:0000256" key="3">
    <source>
        <dbReference type="ARBA" id="ARBA00022833"/>
    </source>
</evidence>
<dbReference type="Proteomes" id="UP000059188">
    <property type="component" value="Unassembled WGS sequence"/>
</dbReference>
<evidence type="ECO:0000313" key="8">
    <source>
        <dbReference type="Proteomes" id="UP000059188"/>
    </source>
</evidence>
<reference evidence="7 8" key="1">
    <citation type="submission" date="2014-11" db="EMBL/GenBank/DDBJ databases">
        <authorList>
            <person name="Wibberg Daniel"/>
        </authorList>
    </citation>
    <scope>NUCLEOTIDE SEQUENCE [LARGE SCALE GENOMIC DNA]</scope>
    <source>
        <strain evidence="7">Rhizoctonia solani AG1-IB 7/3/14</strain>
    </source>
</reference>
<sequence length="193" mass="21994">MSSRKLVKDLRKLRRISLTEVKHSIIRSMARDSDTESQRHTLSLKCPISQTRIKDPCRFVECDHYNCFDATSFLSSVDAVGSASLRCPICERDFPRKSLAIDLYFESVLRRAPATTDEVYLQSDGGWHTATGQHMSLREASQVAIRSDYHGPIVVQFDFGTFFSILSCLVFIFTVLAFGLLLAWTRLKLLYTM</sequence>
<dbReference type="InterPro" id="IPR013083">
    <property type="entry name" value="Znf_RING/FYVE/PHD"/>
</dbReference>
<feature type="transmembrane region" description="Helical" evidence="5">
    <location>
        <begin position="162"/>
        <end position="184"/>
    </location>
</feature>
<evidence type="ECO:0000313" key="7">
    <source>
        <dbReference type="EMBL" id="CEL58597.1"/>
    </source>
</evidence>
<dbReference type="GO" id="GO:0000785">
    <property type="term" value="C:chromatin"/>
    <property type="evidence" value="ECO:0007669"/>
    <property type="project" value="TreeGrafter"/>
</dbReference>